<accession>A0A098LK10</accession>
<evidence type="ECO:0000313" key="5">
    <source>
        <dbReference type="Proteomes" id="UP000030185"/>
    </source>
</evidence>
<dbReference type="SUPFAM" id="SSF75217">
    <property type="entry name" value="alpha/beta knot"/>
    <property type="match status" value="1"/>
</dbReference>
<dbReference type="InterPro" id="IPR004441">
    <property type="entry name" value="rRNA_MeTrfase_TrmH"/>
</dbReference>
<dbReference type="Gene3D" id="3.30.1330.30">
    <property type="match status" value="1"/>
</dbReference>
<comment type="caution">
    <text evidence="4">The sequence shown here is derived from an EMBL/GenBank/DDBJ whole genome shotgun (WGS) entry which is preliminary data.</text>
</comment>
<dbReference type="Proteomes" id="UP000030185">
    <property type="component" value="Unassembled WGS sequence"/>
</dbReference>
<dbReference type="SMART" id="SM00967">
    <property type="entry name" value="SpoU_sub_bind"/>
    <property type="match status" value="1"/>
</dbReference>
<protein>
    <submittedName>
        <fullName evidence="4">RNA methyltransferase</fullName>
    </submittedName>
</protein>
<sequence length="265" mass="28857">MPGLSWHCDLNEYQMERNSPHNKSELLFGIRPIIEAIEAGKEIDKILVQKEQSSPLMNELLQAAFHHKVPVQRVPVEKLNRITKKNHQGAICFMSSIVYASLDNVISDCFQSGTVPMILVLDRITDVRNFGAIARTAECMGVHAIVIPAKGAAQINSDAVKTSAGALNHIPVCREESLIKTIKYLKESGLSVIACTEKAQKTIAQAAYNDPVAIVVGSEEDGISDEIIKKADEIVRIPMTGKIGSLNVSVAAGMILYEAVRQRGG</sequence>
<dbReference type="GO" id="GO:0032259">
    <property type="term" value="P:methylation"/>
    <property type="evidence" value="ECO:0007669"/>
    <property type="project" value="UniProtKB-KW"/>
</dbReference>
<dbReference type="Gene3D" id="3.40.1280.10">
    <property type="match status" value="1"/>
</dbReference>
<keyword evidence="5" id="KW-1185">Reference proteome</keyword>
<dbReference type="GO" id="GO:0008173">
    <property type="term" value="F:RNA methyltransferase activity"/>
    <property type="evidence" value="ECO:0007669"/>
    <property type="project" value="InterPro"/>
</dbReference>
<dbReference type="SUPFAM" id="SSF55315">
    <property type="entry name" value="L30e-like"/>
    <property type="match status" value="1"/>
</dbReference>
<feature type="domain" description="RNA 2-O ribose methyltransferase substrate binding" evidence="3">
    <location>
        <begin position="26"/>
        <end position="100"/>
    </location>
</feature>
<gene>
    <name evidence="4" type="ORF">MYP_4541</name>
</gene>
<keyword evidence="2 4" id="KW-0808">Transferase</keyword>
<evidence type="ECO:0000256" key="1">
    <source>
        <dbReference type="ARBA" id="ARBA00022603"/>
    </source>
</evidence>
<organism evidence="4 5">
    <name type="scientific">Sporocytophaga myxococcoides</name>
    <dbReference type="NCBI Taxonomy" id="153721"/>
    <lineage>
        <taxon>Bacteria</taxon>
        <taxon>Pseudomonadati</taxon>
        <taxon>Bacteroidota</taxon>
        <taxon>Cytophagia</taxon>
        <taxon>Cytophagales</taxon>
        <taxon>Cytophagaceae</taxon>
        <taxon>Sporocytophaga</taxon>
    </lineage>
</organism>
<dbReference type="Pfam" id="PF00588">
    <property type="entry name" value="SpoU_methylase"/>
    <property type="match status" value="1"/>
</dbReference>
<dbReference type="eggNOG" id="COG0566">
    <property type="taxonomic scope" value="Bacteria"/>
</dbReference>
<dbReference type="PANTHER" id="PTHR46429">
    <property type="entry name" value="23S RRNA (GUANOSINE-2'-O-)-METHYLTRANSFERASE RLMB"/>
    <property type="match status" value="1"/>
</dbReference>
<name>A0A098LK10_9BACT</name>
<dbReference type="InterPro" id="IPR029028">
    <property type="entry name" value="Alpha/beta_knot_MTases"/>
</dbReference>
<dbReference type="InterPro" id="IPR029064">
    <property type="entry name" value="Ribosomal_eL30-like_sf"/>
</dbReference>
<evidence type="ECO:0000256" key="2">
    <source>
        <dbReference type="ARBA" id="ARBA00022679"/>
    </source>
</evidence>
<dbReference type="InterPro" id="IPR029026">
    <property type="entry name" value="tRNA_m1G_MTases_N"/>
</dbReference>
<dbReference type="GO" id="GO:0005829">
    <property type="term" value="C:cytosol"/>
    <property type="evidence" value="ECO:0007669"/>
    <property type="project" value="TreeGrafter"/>
</dbReference>
<dbReference type="InterPro" id="IPR013123">
    <property type="entry name" value="SpoU_subst-bd"/>
</dbReference>
<dbReference type="NCBIfam" id="TIGR00186">
    <property type="entry name" value="rRNA_methyl_3"/>
    <property type="match status" value="1"/>
</dbReference>
<evidence type="ECO:0000259" key="3">
    <source>
        <dbReference type="SMART" id="SM00967"/>
    </source>
</evidence>
<dbReference type="EMBL" id="BBLT01000012">
    <property type="protein sequence ID" value="GAL87311.1"/>
    <property type="molecule type" value="Genomic_DNA"/>
</dbReference>
<dbReference type="InterPro" id="IPR001537">
    <property type="entry name" value="SpoU_MeTrfase"/>
</dbReference>
<proteinExistence type="predicted"/>
<dbReference type="GO" id="GO:0006396">
    <property type="term" value="P:RNA processing"/>
    <property type="evidence" value="ECO:0007669"/>
    <property type="project" value="InterPro"/>
</dbReference>
<keyword evidence="1 4" id="KW-0489">Methyltransferase</keyword>
<evidence type="ECO:0000313" key="4">
    <source>
        <dbReference type="EMBL" id="GAL87311.1"/>
    </source>
</evidence>
<dbReference type="CDD" id="cd18103">
    <property type="entry name" value="SpoU-like_RlmB"/>
    <property type="match status" value="1"/>
</dbReference>
<dbReference type="Pfam" id="PF08032">
    <property type="entry name" value="SpoU_sub_bind"/>
    <property type="match status" value="1"/>
</dbReference>
<reference evidence="4 5" key="1">
    <citation type="submission" date="2014-09" db="EMBL/GenBank/DDBJ databases">
        <title>Sporocytophaga myxococcoides PG-01 genome sequencing.</title>
        <authorList>
            <person name="Liu L."/>
            <person name="Gao P.J."/>
            <person name="Chen G.J."/>
            <person name="Wang L.S."/>
        </authorList>
    </citation>
    <scope>NUCLEOTIDE SEQUENCE [LARGE SCALE GENOMIC DNA]</scope>
    <source>
        <strain evidence="4 5">PG-01</strain>
    </source>
</reference>
<dbReference type="PANTHER" id="PTHR46429:SF1">
    <property type="entry name" value="23S RRNA (GUANOSINE-2'-O-)-METHYLTRANSFERASE RLMB"/>
    <property type="match status" value="1"/>
</dbReference>
<dbReference type="GO" id="GO:0003723">
    <property type="term" value="F:RNA binding"/>
    <property type="evidence" value="ECO:0007669"/>
    <property type="project" value="InterPro"/>
</dbReference>
<dbReference type="AlphaFoldDB" id="A0A098LK10"/>
<dbReference type="STRING" id="153721.MYP_4541"/>